<dbReference type="GO" id="GO:0005737">
    <property type="term" value="C:cytoplasm"/>
    <property type="evidence" value="ECO:0007669"/>
    <property type="project" value="UniProtKB-SubCell"/>
</dbReference>
<dbReference type="KEGG" id="mpsy:CEK71_18735"/>
<accession>A0A1Z4C349</accession>
<dbReference type="InterPro" id="IPR000073">
    <property type="entry name" value="AB_hydrolase_1"/>
</dbReference>
<name>A0A1Z4C349_9GAMM</name>
<dbReference type="AlphaFoldDB" id="A0A1Z4C349"/>
<dbReference type="InterPro" id="IPR050266">
    <property type="entry name" value="AB_hydrolase_sf"/>
</dbReference>
<proteinExistence type="inferred from homology"/>
<dbReference type="PRINTS" id="PR00111">
    <property type="entry name" value="ABHYDROLASE"/>
</dbReference>
<feature type="active site" evidence="5">
    <location>
        <position position="235"/>
    </location>
</feature>
<dbReference type="PANTHER" id="PTHR43798:SF31">
    <property type="entry name" value="AB HYDROLASE SUPERFAMILY PROTEIN YCLE"/>
    <property type="match status" value="1"/>
</dbReference>
<keyword evidence="4 5" id="KW-0378">Hydrolase</keyword>
<comment type="subunit">
    <text evidence="5">Monomer.</text>
</comment>
<evidence type="ECO:0000256" key="4">
    <source>
        <dbReference type="ARBA" id="ARBA00022801"/>
    </source>
</evidence>
<feature type="binding site" evidence="5">
    <location>
        <position position="235"/>
    </location>
    <ligand>
        <name>substrate</name>
    </ligand>
</feature>
<feature type="active site" evidence="5">
    <location>
        <position position="207"/>
    </location>
</feature>
<feature type="active site" description="Nucleophile" evidence="5">
    <location>
        <position position="82"/>
    </location>
</feature>
<dbReference type="InterPro" id="IPR010076">
    <property type="entry name" value="BioH"/>
</dbReference>
<keyword evidence="3 5" id="KW-0093">Biotin biosynthesis</keyword>
<reference evidence="7 8" key="1">
    <citation type="submission" date="2017-06" db="EMBL/GenBank/DDBJ databases">
        <title>Genome Sequencing of the methanotroph Methylovulum psychrotolerants str. HV10-M2 isolated from a high-altitude environment.</title>
        <authorList>
            <person name="Mateos-Rivera A."/>
        </authorList>
    </citation>
    <scope>NUCLEOTIDE SEQUENCE [LARGE SCALE GENOMIC DNA]</scope>
    <source>
        <strain evidence="7 8">HV10_M2</strain>
    </source>
</reference>
<keyword evidence="2 5" id="KW-0963">Cytoplasm</keyword>
<sequence length="258" mass="27848">MQNLHYQTLGTGKPIVMIHGWAMHSGIWHSFAEQLAAHYQVTLVDLPGHGHSATLNPFTLEAIVDTLAQTLPDQPCCWLGWSLGATVATALAQRYPERVNALVLVAGNPCFLRQDTWPGMQPTVLDSFAASLASDAQATLLRFLAIQVMALPNAKELTKALKAAVLSRPAPAGETLQGGLDILKSTDLRAALATVDVPVLAIFGQKDSLIPVALSEYLPQLLPHTQVQVLAQAAHIPFLSHPHEVLTRLMAFMEAHDV</sequence>
<dbReference type="UniPathway" id="UPA00078"/>
<dbReference type="GO" id="GO:0090499">
    <property type="term" value="F:pimelyl-[acyl-carrier protein] methyl ester esterase activity"/>
    <property type="evidence" value="ECO:0007669"/>
    <property type="project" value="UniProtKB-EC"/>
</dbReference>
<dbReference type="EMBL" id="CP022129">
    <property type="protein sequence ID" value="ASF47939.1"/>
    <property type="molecule type" value="Genomic_DNA"/>
</dbReference>
<evidence type="ECO:0000313" key="7">
    <source>
        <dbReference type="EMBL" id="ASF47939.1"/>
    </source>
</evidence>
<dbReference type="Pfam" id="PF00561">
    <property type="entry name" value="Abhydrolase_1"/>
    <property type="match status" value="1"/>
</dbReference>
<dbReference type="InterPro" id="IPR029058">
    <property type="entry name" value="AB_hydrolase_fold"/>
</dbReference>
<comment type="subcellular location">
    <subcellularLocation>
        <location evidence="5">Cytoplasm</location>
    </subcellularLocation>
</comment>
<feature type="binding site" evidence="5">
    <location>
        <begin position="82"/>
        <end position="83"/>
    </location>
    <ligand>
        <name>substrate</name>
    </ligand>
</feature>
<feature type="domain" description="AB hydrolase-1" evidence="6">
    <location>
        <begin position="13"/>
        <end position="242"/>
    </location>
</feature>
<dbReference type="RefSeq" id="WP_088620809.1">
    <property type="nucleotide sequence ID" value="NZ_CP022129.1"/>
</dbReference>
<dbReference type="NCBIfam" id="TIGR01738">
    <property type="entry name" value="bioH"/>
    <property type="match status" value="1"/>
</dbReference>
<evidence type="ECO:0000256" key="2">
    <source>
        <dbReference type="ARBA" id="ARBA00022490"/>
    </source>
</evidence>
<evidence type="ECO:0000256" key="5">
    <source>
        <dbReference type="HAMAP-Rule" id="MF_01260"/>
    </source>
</evidence>
<comment type="pathway">
    <text evidence="5">Cofactor biosynthesis; biotin biosynthesis.</text>
</comment>
<dbReference type="GO" id="GO:0009102">
    <property type="term" value="P:biotin biosynthetic process"/>
    <property type="evidence" value="ECO:0007669"/>
    <property type="project" value="UniProtKB-UniRule"/>
</dbReference>
<evidence type="ECO:0000313" key="8">
    <source>
        <dbReference type="Proteomes" id="UP000197019"/>
    </source>
</evidence>
<protein>
    <recommendedName>
        <fullName evidence="5">Pimeloyl-[acyl-carrier protein] methyl ester esterase</fullName>
        <ecNumber evidence="5">3.1.1.85</ecNumber>
    </recommendedName>
    <alternativeName>
        <fullName evidence="5">Biotin synthesis protein BioH</fullName>
    </alternativeName>
    <alternativeName>
        <fullName evidence="5">Carboxylesterase BioH</fullName>
    </alternativeName>
</protein>
<dbReference type="SUPFAM" id="SSF53474">
    <property type="entry name" value="alpha/beta-Hydrolases"/>
    <property type="match status" value="1"/>
</dbReference>
<evidence type="ECO:0000256" key="1">
    <source>
        <dbReference type="ARBA" id="ARBA00022487"/>
    </source>
</evidence>
<dbReference type="EC" id="3.1.1.85" evidence="5"/>
<evidence type="ECO:0000256" key="3">
    <source>
        <dbReference type="ARBA" id="ARBA00022756"/>
    </source>
</evidence>
<dbReference type="Gene3D" id="3.40.50.1820">
    <property type="entry name" value="alpha/beta hydrolase"/>
    <property type="match status" value="1"/>
</dbReference>
<comment type="similarity">
    <text evidence="5">Belongs to the AB hydrolase superfamily. Carboxylesterase BioH family.</text>
</comment>
<dbReference type="GO" id="GO:0016020">
    <property type="term" value="C:membrane"/>
    <property type="evidence" value="ECO:0007669"/>
    <property type="project" value="TreeGrafter"/>
</dbReference>
<dbReference type="PANTHER" id="PTHR43798">
    <property type="entry name" value="MONOACYLGLYCEROL LIPASE"/>
    <property type="match status" value="1"/>
</dbReference>
<dbReference type="OrthoDB" id="9780744at2"/>
<organism evidence="7 8">
    <name type="scientific">Methylovulum psychrotolerans</name>
    <dbReference type="NCBI Taxonomy" id="1704499"/>
    <lineage>
        <taxon>Bacteria</taxon>
        <taxon>Pseudomonadati</taxon>
        <taxon>Pseudomonadota</taxon>
        <taxon>Gammaproteobacteria</taxon>
        <taxon>Methylococcales</taxon>
        <taxon>Methylococcaceae</taxon>
        <taxon>Methylovulum</taxon>
    </lineage>
</organism>
<comment type="catalytic activity">
    <reaction evidence="5">
        <text>6-carboxyhexanoyl-[ACP] methyl ester + H2O = 6-carboxyhexanoyl-[ACP] + methanol + H(+)</text>
        <dbReference type="Rhea" id="RHEA:42700"/>
        <dbReference type="Rhea" id="RHEA-COMP:9955"/>
        <dbReference type="Rhea" id="RHEA-COMP:10186"/>
        <dbReference type="ChEBI" id="CHEBI:15377"/>
        <dbReference type="ChEBI" id="CHEBI:15378"/>
        <dbReference type="ChEBI" id="CHEBI:17790"/>
        <dbReference type="ChEBI" id="CHEBI:78846"/>
        <dbReference type="ChEBI" id="CHEBI:82735"/>
        <dbReference type="EC" id="3.1.1.85"/>
    </reaction>
</comment>
<comment type="function">
    <text evidence="5">The physiological role of BioH is to remove the methyl group introduced by BioC when the pimeloyl moiety is complete. It allows to synthesize pimeloyl-ACP via the fatty acid synthetic pathway through the hydrolysis of the ester bonds of pimeloyl-ACP esters.</text>
</comment>
<gene>
    <name evidence="5 7" type="primary">bioH</name>
    <name evidence="7" type="ORF">CEK71_18735</name>
</gene>
<feature type="binding site" evidence="5">
    <location>
        <begin position="143"/>
        <end position="147"/>
    </location>
    <ligand>
        <name>substrate</name>
    </ligand>
</feature>
<keyword evidence="8" id="KW-1185">Reference proteome</keyword>
<dbReference type="HAMAP" id="MF_01260">
    <property type="entry name" value="Carboxylester"/>
    <property type="match status" value="1"/>
</dbReference>
<evidence type="ECO:0000259" key="6">
    <source>
        <dbReference type="Pfam" id="PF00561"/>
    </source>
</evidence>
<dbReference type="Proteomes" id="UP000197019">
    <property type="component" value="Chromosome"/>
</dbReference>
<keyword evidence="1 5" id="KW-0719">Serine esterase</keyword>
<feature type="binding site" evidence="5">
    <location>
        <position position="21"/>
    </location>
    <ligand>
        <name>substrate</name>
    </ligand>
</feature>